<evidence type="ECO:0000313" key="4">
    <source>
        <dbReference type="RefSeq" id="XP_015585137.1"/>
    </source>
</evidence>
<feature type="transmembrane region" description="Helical" evidence="1">
    <location>
        <begin position="222"/>
        <end position="242"/>
    </location>
</feature>
<feature type="transmembrane region" description="Helical" evidence="1">
    <location>
        <begin position="197"/>
        <end position="215"/>
    </location>
</feature>
<feature type="transmembrane region" description="Helical" evidence="1">
    <location>
        <begin position="386"/>
        <end position="408"/>
    </location>
</feature>
<keyword evidence="1" id="KW-0472">Membrane</keyword>
<protein>
    <submittedName>
        <fullName evidence="4">Probable G-protein coupled receptor Mth-like 5</fullName>
    </submittedName>
</protein>
<gene>
    <name evidence="4" type="primary">LOC107262940</name>
</gene>
<evidence type="ECO:0000256" key="1">
    <source>
        <dbReference type="SAM" id="Phobius"/>
    </source>
</evidence>
<dbReference type="PANTHER" id="PTHR46953:SF2">
    <property type="entry name" value="G-PROTEIN COUPLED RECEPTOR MTH-LIKE 5-RELATED"/>
    <property type="match status" value="1"/>
</dbReference>
<feature type="signal peptide" evidence="2">
    <location>
        <begin position="1"/>
        <end position="25"/>
    </location>
</feature>
<accession>A0AAJ7BGI9</accession>
<feature type="transmembrane region" description="Helical" evidence="1">
    <location>
        <begin position="301"/>
        <end position="321"/>
    </location>
</feature>
<evidence type="ECO:0000256" key="2">
    <source>
        <dbReference type="SAM" id="SignalP"/>
    </source>
</evidence>
<feature type="transmembrane region" description="Helical" evidence="1">
    <location>
        <begin position="254"/>
        <end position="280"/>
    </location>
</feature>
<dbReference type="InterPro" id="IPR052808">
    <property type="entry name" value="GPCR_Mth-like"/>
</dbReference>
<sequence length="474" mass="53665">MFLWRLLLVSIGIGISCCNIGIANASTDVLEDSVKIGKCCEVNEVLVNNTCTPINETNETVPWRPEFKTDKKTNWSPKFQLKIGLPRCGNNEHLWHVYHTAKHDKLAILPSGKLRHYIIDLSDRRIDDNGNSYDSNEGDSQDSEDMHYDYAFGDYCADKVILSTDHLVATYAMVCVPKVVRWTDTAYLITHAVNPTFHAVAIVSYLLVAIVYFVLPQLRDLVGNMITSMTLCLITSQCASMVRIFTEYGNHVSFLIADIVTYVSLLAAFFWLNALGYYVWNTFRSRNVFLRVTDGQKYCYYSSYVWGSTFAIAVTAIFAHFTLETDIPTVTESSFISQETIGWLGTAVLFTSIAFTIIVDLCFALTTANTMKRMSVYGRIHHKMKYSFKMFVFLFAIMSTGWLFLLLSRLKYDGLVYCYVVVNVLEALLILYVCVFGQRRVTFLLGKTCDCCNPGESPEGLDWGEEMTAMNAGY</sequence>
<reference evidence="4" key="1">
    <citation type="submission" date="2025-08" db="UniProtKB">
        <authorList>
            <consortium name="RefSeq"/>
        </authorList>
    </citation>
    <scope>IDENTIFICATION</scope>
</reference>
<dbReference type="PANTHER" id="PTHR46953">
    <property type="entry name" value="G-PROTEIN COUPLED RECEPTOR MTH-LIKE 1-RELATED"/>
    <property type="match status" value="1"/>
</dbReference>
<dbReference type="PROSITE" id="PS51257">
    <property type="entry name" value="PROKAR_LIPOPROTEIN"/>
    <property type="match status" value="1"/>
</dbReference>
<dbReference type="Proteomes" id="UP000694920">
    <property type="component" value="Unplaced"/>
</dbReference>
<name>A0AAJ7BGI9_CEPCN</name>
<dbReference type="AlphaFoldDB" id="A0AAJ7BGI9"/>
<keyword evidence="1" id="KW-0812">Transmembrane</keyword>
<keyword evidence="3" id="KW-1185">Reference proteome</keyword>
<keyword evidence="2" id="KW-0732">Signal</keyword>
<feature type="transmembrane region" description="Helical" evidence="1">
    <location>
        <begin position="414"/>
        <end position="437"/>
    </location>
</feature>
<dbReference type="RefSeq" id="XP_015585137.1">
    <property type="nucleotide sequence ID" value="XM_015729651.2"/>
</dbReference>
<organism evidence="3 4">
    <name type="scientific">Cephus cinctus</name>
    <name type="common">Wheat stem sawfly</name>
    <dbReference type="NCBI Taxonomy" id="211228"/>
    <lineage>
        <taxon>Eukaryota</taxon>
        <taxon>Metazoa</taxon>
        <taxon>Ecdysozoa</taxon>
        <taxon>Arthropoda</taxon>
        <taxon>Hexapoda</taxon>
        <taxon>Insecta</taxon>
        <taxon>Pterygota</taxon>
        <taxon>Neoptera</taxon>
        <taxon>Endopterygota</taxon>
        <taxon>Hymenoptera</taxon>
        <taxon>Cephoidea</taxon>
        <taxon>Cephidae</taxon>
        <taxon>Cephus</taxon>
    </lineage>
</organism>
<feature type="chain" id="PRO_5042614543" evidence="2">
    <location>
        <begin position="26"/>
        <end position="474"/>
    </location>
</feature>
<dbReference type="KEGG" id="ccin:107262940"/>
<feature type="transmembrane region" description="Helical" evidence="1">
    <location>
        <begin position="341"/>
        <end position="365"/>
    </location>
</feature>
<proteinExistence type="predicted"/>
<evidence type="ECO:0000313" key="3">
    <source>
        <dbReference type="Proteomes" id="UP000694920"/>
    </source>
</evidence>
<dbReference type="CTD" id="41438"/>
<keyword evidence="1" id="KW-1133">Transmembrane helix</keyword>
<dbReference type="GeneID" id="107262940"/>
<dbReference type="Gene3D" id="1.20.1070.10">
    <property type="entry name" value="Rhodopsin 7-helix transmembrane proteins"/>
    <property type="match status" value="1"/>
</dbReference>